<organism evidence="2">
    <name type="scientific">hydrocarbon metagenome</name>
    <dbReference type="NCBI Taxonomy" id="938273"/>
    <lineage>
        <taxon>unclassified sequences</taxon>
        <taxon>metagenomes</taxon>
        <taxon>ecological metagenomes</taxon>
    </lineage>
</organism>
<protein>
    <submittedName>
        <fullName evidence="2">Zinc metallohydrolase, glyoxalase ii family</fullName>
    </submittedName>
</protein>
<feature type="domain" description="Metallo-beta-lactamase" evidence="1">
    <location>
        <begin position="16"/>
        <end position="207"/>
    </location>
</feature>
<sequence length="298" mass="34081">MELTKINGNTYYIPAPTNIGVFQFKDKYSLLIDTGSDNSEARKICSLLSAKGISVKYVINSHEHFDHWGGNIFIRENFPGSIFYSSRESGLFIESPYLFPLYIFGGNPPLELSRDYVRSKQMKVDYLTEPGTEKINNEKFEIISLSGHARGQIGIGTRDGVCFVGDALFSAEILEKYSVPFIMDIQAQLHTLNTLETLDYDHFVLGHANQTYSRDELNPLIELNRHTLNKYLDLCLDLSDQPKSREELLEEIIILEDLSVDLNEYYLLSSTIAALVTYLYNQGSLKYQIENGRVYFYK</sequence>
<dbReference type="InterPro" id="IPR050855">
    <property type="entry name" value="NDM-1-like"/>
</dbReference>
<dbReference type="EMBL" id="LNQE01001853">
    <property type="protein sequence ID" value="KUG04274.1"/>
    <property type="molecule type" value="Genomic_DNA"/>
</dbReference>
<name>A0A0W8E6K5_9ZZZZ</name>
<keyword evidence="2" id="KW-0378">Hydrolase</keyword>
<dbReference type="PANTHER" id="PTHR42951:SF14">
    <property type="entry name" value="METALLO-BETA-LACTAMASE SUPERFAMILY PROTEIN"/>
    <property type="match status" value="1"/>
</dbReference>
<dbReference type="PANTHER" id="PTHR42951">
    <property type="entry name" value="METALLO-BETA-LACTAMASE DOMAIN-CONTAINING"/>
    <property type="match status" value="1"/>
</dbReference>
<evidence type="ECO:0000313" key="2">
    <source>
        <dbReference type="EMBL" id="KUG04274.1"/>
    </source>
</evidence>
<comment type="caution">
    <text evidence="2">The sequence shown here is derived from an EMBL/GenBank/DDBJ whole genome shotgun (WGS) entry which is preliminary data.</text>
</comment>
<dbReference type="SMART" id="SM00849">
    <property type="entry name" value="Lactamase_B"/>
    <property type="match status" value="1"/>
</dbReference>
<accession>A0A0W8E6K5</accession>
<gene>
    <name evidence="2" type="ORF">ASZ90_018281</name>
</gene>
<proteinExistence type="predicted"/>
<evidence type="ECO:0000259" key="1">
    <source>
        <dbReference type="SMART" id="SM00849"/>
    </source>
</evidence>
<dbReference type="CDD" id="cd07743">
    <property type="entry name" value="metallo-hydrolase-like_MBL-fold"/>
    <property type="match status" value="1"/>
</dbReference>
<dbReference type="InterPro" id="IPR036866">
    <property type="entry name" value="RibonucZ/Hydroxyglut_hydro"/>
</dbReference>
<dbReference type="AlphaFoldDB" id="A0A0W8E6K5"/>
<dbReference type="Gene3D" id="3.60.15.10">
    <property type="entry name" value="Ribonuclease Z/Hydroxyacylglutathione hydrolase-like"/>
    <property type="match status" value="1"/>
</dbReference>
<dbReference type="Pfam" id="PF00753">
    <property type="entry name" value="Lactamase_B"/>
    <property type="match status" value="1"/>
</dbReference>
<dbReference type="GO" id="GO:0016787">
    <property type="term" value="F:hydrolase activity"/>
    <property type="evidence" value="ECO:0007669"/>
    <property type="project" value="UniProtKB-KW"/>
</dbReference>
<dbReference type="SUPFAM" id="SSF56281">
    <property type="entry name" value="Metallo-hydrolase/oxidoreductase"/>
    <property type="match status" value="1"/>
</dbReference>
<reference evidence="2" key="1">
    <citation type="journal article" date="2015" name="Proc. Natl. Acad. Sci. U.S.A.">
        <title>Networks of energetic and metabolic interactions define dynamics in microbial communities.</title>
        <authorList>
            <person name="Embree M."/>
            <person name="Liu J.K."/>
            <person name="Al-Bassam M.M."/>
            <person name="Zengler K."/>
        </authorList>
    </citation>
    <scope>NUCLEOTIDE SEQUENCE</scope>
</reference>
<dbReference type="InterPro" id="IPR001279">
    <property type="entry name" value="Metallo-B-lactamas"/>
</dbReference>